<gene>
    <name evidence="2" type="ORF">RJ640_029926</name>
</gene>
<feature type="region of interest" description="Disordered" evidence="1">
    <location>
        <begin position="70"/>
        <end position="94"/>
    </location>
</feature>
<protein>
    <submittedName>
        <fullName evidence="2">Uncharacterized protein</fullName>
    </submittedName>
</protein>
<reference evidence="2" key="1">
    <citation type="submission" date="2022-12" db="EMBL/GenBank/DDBJ databases">
        <title>Draft genome assemblies for two species of Escallonia (Escalloniales).</title>
        <authorList>
            <person name="Chanderbali A."/>
            <person name="Dervinis C."/>
            <person name="Anghel I."/>
            <person name="Soltis D."/>
            <person name="Soltis P."/>
            <person name="Zapata F."/>
        </authorList>
    </citation>
    <scope>NUCLEOTIDE SEQUENCE</scope>
    <source>
        <strain evidence="2">UCBG92.1500</strain>
        <tissue evidence="2">Leaf</tissue>
    </source>
</reference>
<evidence type="ECO:0000313" key="2">
    <source>
        <dbReference type="EMBL" id="KAK2989772.1"/>
    </source>
</evidence>
<feature type="compositionally biased region" description="Basic and acidic residues" evidence="1">
    <location>
        <begin position="72"/>
        <end position="82"/>
    </location>
</feature>
<keyword evidence="3" id="KW-1185">Reference proteome</keyword>
<proteinExistence type="predicted"/>
<name>A0AA88RPD1_9ASTE</name>
<accession>A0AA88RPD1</accession>
<dbReference type="Proteomes" id="UP001187471">
    <property type="component" value="Unassembled WGS sequence"/>
</dbReference>
<comment type="caution">
    <text evidence="2">The sequence shown here is derived from an EMBL/GenBank/DDBJ whole genome shotgun (WGS) entry which is preliminary data.</text>
</comment>
<sequence length="94" mass="10557">MDETAAHPCREHYMLALEPRPLLIQEMPLNLLGVVQVEDVEWDCLDGDLAQHLVVSTKIPKGVTFEGIDFNRTSDNDRKESDVLGGDYGESGEW</sequence>
<dbReference type="EMBL" id="JAVXUO010000706">
    <property type="protein sequence ID" value="KAK2989772.1"/>
    <property type="molecule type" value="Genomic_DNA"/>
</dbReference>
<organism evidence="2 3">
    <name type="scientific">Escallonia rubra</name>
    <dbReference type="NCBI Taxonomy" id="112253"/>
    <lineage>
        <taxon>Eukaryota</taxon>
        <taxon>Viridiplantae</taxon>
        <taxon>Streptophyta</taxon>
        <taxon>Embryophyta</taxon>
        <taxon>Tracheophyta</taxon>
        <taxon>Spermatophyta</taxon>
        <taxon>Magnoliopsida</taxon>
        <taxon>eudicotyledons</taxon>
        <taxon>Gunneridae</taxon>
        <taxon>Pentapetalae</taxon>
        <taxon>asterids</taxon>
        <taxon>campanulids</taxon>
        <taxon>Escalloniales</taxon>
        <taxon>Escalloniaceae</taxon>
        <taxon>Escallonia</taxon>
    </lineage>
</organism>
<evidence type="ECO:0000313" key="3">
    <source>
        <dbReference type="Proteomes" id="UP001187471"/>
    </source>
</evidence>
<dbReference type="AlphaFoldDB" id="A0AA88RPD1"/>
<evidence type="ECO:0000256" key="1">
    <source>
        <dbReference type="SAM" id="MobiDB-lite"/>
    </source>
</evidence>